<dbReference type="PANTHER" id="PTHR37314">
    <property type="entry name" value="SLR0142 PROTEIN"/>
    <property type="match status" value="1"/>
</dbReference>
<keyword evidence="2" id="KW-0472">Membrane</keyword>
<comment type="caution">
    <text evidence="3">The sequence shown here is derived from an EMBL/GenBank/DDBJ whole genome shotgun (WGS) entry which is preliminary data.</text>
</comment>
<feature type="compositionally biased region" description="Basic and acidic residues" evidence="1">
    <location>
        <begin position="232"/>
        <end position="241"/>
    </location>
</feature>
<evidence type="ECO:0000256" key="1">
    <source>
        <dbReference type="SAM" id="MobiDB-lite"/>
    </source>
</evidence>
<organism evidence="3 4">
    <name type="scientific">Pseudonocardia alni</name>
    <name type="common">Amycolata alni</name>
    <dbReference type="NCBI Taxonomy" id="33907"/>
    <lineage>
        <taxon>Bacteria</taxon>
        <taxon>Bacillati</taxon>
        <taxon>Actinomycetota</taxon>
        <taxon>Actinomycetes</taxon>
        <taxon>Pseudonocardiales</taxon>
        <taxon>Pseudonocardiaceae</taxon>
        <taxon>Pseudonocardia</taxon>
    </lineage>
</organism>
<dbReference type="PANTHER" id="PTHR37314:SF4">
    <property type="entry name" value="UPF0700 TRANSMEMBRANE PROTEIN YOAK"/>
    <property type="match status" value="1"/>
</dbReference>
<evidence type="ECO:0000313" key="3">
    <source>
        <dbReference type="EMBL" id="NYG04365.1"/>
    </source>
</evidence>
<evidence type="ECO:0000313" key="4">
    <source>
        <dbReference type="Proteomes" id="UP000549695"/>
    </source>
</evidence>
<dbReference type="GeneID" id="98054322"/>
<dbReference type="EMBL" id="JACCCZ010000001">
    <property type="protein sequence ID" value="NYG04365.1"/>
    <property type="molecule type" value="Genomic_DNA"/>
</dbReference>
<feature type="region of interest" description="Disordered" evidence="1">
    <location>
        <begin position="225"/>
        <end position="250"/>
    </location>
</feature>
<reference evidence="3 4" key="1">
    <citation type="submission" date="2020-07" db="EMBL/GenBank/DDBJ databases">
        <title>Sequencing the genomes of 1000 actinobacteria strains.</title>
        <authorList>
            <person name="Klenk H.-P."/>
        </authorList>
    </citation>
    <scope>NUCLEOTIDE SEQUENCE [LARGE SCALE GENOMIC DNA]</scope>
    <source>
        <strain evidence="3 4">DSM 44749</strain>
    </source>
</reference>
<keyword evidence="2" id="KW-0812">Transmembrane</keyword>
<sequence>MLATDHDKQTARIFAAVPLLLAAAAGALDGASFTAFHDVVVSAMTGSFVALGRGLGSVGALAPAAWALGGYVLGLVAGTVTAGLAERRLPARGAVGVTLGLELAVLSAFGLAWLLGGQGHVFPVEPMIGTATLAMGLQGAALRRIGPAGTPTNYFTGVVTNWVSGMVDPAGRSWNPGAGARIAVFVLAVAATGSLHRVLPVGVVAVPVALVAAATALAVATASARPPVGLHPGDHTADRTRSMVVAPTGA</sequence>
<feature type="transmembrane region" description="Helical" evidence="2">
    <location>
        <begin position="66"/>
        <end position="85"/>
    </location>
</feature>
<proteinExistence type="predicted"/>
<evidence type="ECO:0000256" key="2">
    <source>
        <dbReference type="SAM" id="Phobius"/>
    </source>
</evidence>
<gene>
    <name evidence="3" type="ORF">HDA37_004650</name>
</gene>
<dbReference type="RefSeq" id="WP_179762233.1">
    <property type="nucleotide sequence ID" value="NZ_BAAAJZ010000006.1"/>
</dbReference>
<accession>A0A852WDK6</accession>
<keyword evidence="2" id="KW-1133">Transmembrane helix</keyword>
<dbReference type="Proteomes" id="UP000549695">
    <property type="component" value="Unassembled WGS sequence"/>
</dbReference>
<feature type="transmembrane region" description="Helical" evidence="2">
    <location>
        <begin position="173"/>
        <end position="191"/>
    </location>
</feature>
<dbReference type="AlphaFoldDB" id="A0A852WDK6"/>
<name>A0A852WDK6_PSEA5</name>
<dbReference type="Pfam" id="PF06912">
    <property type="entry name" value="DUF1275"/>
    <property type="match status" value="1"/>
</dbReference>
<dbReference type="InterPro" id="IPR010699">
    <property type="entry name" value="DUF1275"/>
</dbReference>
<feature type="transmembrane region" description="Helical" evidence="2">
    <location>
        <begin position="198"/>
        <end position="220"/>
    </location>
</feature>
<protein>
    <submittedName>
        <fullName evidence="3">Uncharacterized membrane protein YoaK (UPF0700 family)</fullName>
    </submittedName>
</protein>
<feature type="transmembrane region" description="Helical" evidence="2">
    <location>
        <begin position="97"/>
        <end position="116"/>
    </location>
</feature>
<keyword evidence="4" id="KW-1185">Reference proteome</keyword>